<reference evidence="3" key="1">
    <citation type="submission" date="2025-08" db="UniProtKB">
        <authorList>
            <consortium name="RefSeq"/>
        </authorList>
    </citation>
    <scope>IDENTIFICATION</scope>
    <source>
        <tissue evidence="3">Whole body</tissue>
    </source>
</reference>
<evidence type="ECO:0000256" key="1">
    <source>
        <dbReference type="SAM" id="MobiDB-lite"/>
    </source>
</evidence>
<keyword evidence="2" id="KW-1185">Reference proteome</keyword>
<dbReference type="PANTHER" id="PTHR21398">
    <property type="entry name" value="AGAP007094-PA"/>
    <property type="match status" value="1"/>
</dbReference>
<dbReference type="OrthoDB" id="6339724at2759"/>
<evidence type="ECO:0000313" key="2">
    <source>
        <dbReference type="Proteomes" id="UP000694846"/>
    </source>
</evidence>
<dbReference type="Proteomes" id="UP000694846">
    <property type="component" value="Unplaced"/>
</dbReference>
<dbReference type="SMART" id="SM00718">
    <property type="entry name" value="DM4_12"/>
    <property type="match status" value="1"/>
</dbReference>
<evidence type="ECO:0000313" key="3">
    <source>
        <dbReference type="RefSeq" id="XP_025414539.1"/>
    </source>
</evidence>
<dbReference type="Pfam" id="PF07841">
    <property type="entry name" value="DM4_12"/>
    <property type="match status" value="1"/>
</dbReference>
<dbReference type="InterPro" id="IPR006631">
    <property type="entry name" value="DM4_12"/>
</dbReference>
<dbReference type="RefSeq" id="XP_025414539.1">
    <property type="nucleotide sequence ID" value="XM_025558754.1"/>
</dbReference>
<feature type="compositionally biased region" description="Acidic residues" evidence="1">
    <location>
        <begin position="391"/>
        <end position="410"/>
    </location>
</feature>
<dbReference type="AlphaFoldDB" id="A0A8B8FU98"/>
<sequence length="452" mass="50826">MGNAIARCDTESTFSSGHRKERVNIRSQSTRSRPRSSFAVVPGPPVGLLVLVQCSSAASTDKRVSPLQRTLEHNRHAHYDTDATVYDAGSVFKRDTYAEPAAYSCQRYCVSFGDEHVVDFRRKMIGMRKLNGAPLWAMLLLLLMWFECYCAKTYDDNDEKLQTQPKDAPHSRQKRLLWITTDGRLALPPGTGLTITPSLSLPFVRYPPDGFKSNMSISLPFTINFDALGLTDNQNPFGAFPTIARSMGRRAGEVLTDYVANYMGVRRSKRSVVPSLPKPLHSYFQGGERALLYTVVEDLLTNFGMDGKPCLLRTICEVHAHQSIHKFGFIGEFLQLFLTASRSSYAHLMQDYVDAETAGKRSKECYPYYKQCPKSLFTNKHSYTEHHSPTEDEDSYEDDLGEESTFAEEVDTNHQGHGDKMVDADQKELEPSSHTKPKGSKVTVDRATPFSM</sequence>
<feature type="compositionally biased region" description="Low complexity" evidence="1">
    <location>
        <begin position="26"/>
        <end position="38"/>
    </location>
</feature>
<feature type="region of interest" description="Disordered" evidence="1">
    <location>
        <begin position="1"/>
        <end position="38"/>
    </location>
</feature>
<proteinExistence type="predicted"/>
<accession>A0A8B8FU98</accession>
<dbReference type="GeneID" id="112686478"/>
<feature type="compositionally biased region" description="Basic and acidic residues" evidence="1">
    <location>
        <begin position="411"/>
        <end position="433"/>
    </location>
</feature>
<organism evidence="2 3">
    <name type="scientific">Sipha flava</name>
    <name type="common">yellow sugarcane aphid</name>
    <dbReference type="NCBI Taxonomy" id="143950"/>
    <lineage>
        <taxon>Eukaryota</taxon>
        <taxon>Metazoa</taxon>
        <taxon>Ecdysozoa</taxon>
        <taxon>Arthropoda</taxon>
        <taxon>Hexapoda</taxon>
        <taxon>Insecta</taxon>
        <taxon>Pterygota</taxon>
        <taxon>Neoptera</taxon>
        <taxon>Paraneoptera</taxon>
        <taxon>Hemiptera</taxon>
        <taxon>Sternorrhyncha</taxon>
        <taxon>Aphidomorpha</taxon>
        <taxon>Aphidoidea</taxon>
        <taxon>Aphididae</taxon>
        <taxon>Sipha</taxon>
    </lineage>
</organism>
<dbReference type="PANTHER" id="PTHR21398:SF6">
    <property type="entry name" value="AGAP007094-PA"/>
    <property type="match status" value="1"/>
</dbReference>
<name>A0A8B8FU98_9HEMI</name>
<protein>
    <submittedName>
        <fullName evidence="3">Uncharacterized protein LOC112686478</fullName>
    </submittedName>
</protein>
<feature type="region of interest" description="Disordered" evidence="1">
    <location>
        <begin position="383"/>
        <end position="452"/>
    </location>
</feature>
<gene>
    <name evidence="3" type="primary">LOC112686478</name>
</gene>